<reference evidence="2" key="1">
    <citation type="journal article" date="2024" name="Proc. Natl. Acad. Sci. U.S.A.">
        <title>Extraordinary preservation of gene collinearity over three hundred million years revealed in homosporous lycophytes.</title>
        <authorList>
            <person name="Li C."/>
            <person name="Wickell D."/>
            <person name="Kuo L.Y."/>
            <person name="Chen X."/>
            <person name="Nie B."/>
            <person name="Liao X."/>
            <person name="Peng D."/>
            <person name="Ji J."/>
            <person name="Jenkins J."/>
            <person name="Williams M."/>
            <person name="Shu S."/>
            <person name="Plott C."/>
            <person name="Barry K."/>
            <person name="Rajasekar S."/>
            <person name="Grimwood J."/>
            <person name="Han X."/>
            <person name="Sun S."/>
            <person name="Hou Z."/>
            <person name="He W."/>
            <person name="Dai G."/>
            <person name="Sun C."/>
            <person name="Schmutz J."/>
            <person name="Leebens-Mack J.H."/>
            <person name="Li F.W."/>
            <person name="Wang L."/>
        </authorList>
    </citation>
    <scope>NUCLEOTIDE SEQUENCE [LARGE SCALE GENOMIC DNA]</scope>
    <source>
        <strain evidence="2">cv. PW_Plant_1</strain>
    </source>
</reference>
<sequence length="254" mass="28673">MEDCKPVATPMETGLKLSSQGDGEPFDTTLYCQAIGCPIYLCNSRPDISYSVSLVSQFMHAPMTSHWKALKRIFRYLQGTRSHGLVFPTCDDACLVSFSDLDWGGDQDTRRSTSAHCFFYGNSAISRSSKKQPTVATSSSEAEYRVIFSATTECLWLRRLLVDMKFGEPSTTLILSDSQSAIAIARNPVFHARTKHIEIHYHFVRERLHDDDTLLEYCPIEDNIVDLFTKALPRVRFEALCKALNLIPRVGFIT</sequence>
<comment type="caution">
    <text evidence="1">The sequence shown here is derived from an EMBL/GenBank/DDBJ whole genome shotgun (WGS) entry which is preliminary data.</text>
</comment>
<name>A0ACC2B415_DIPCM</name>
<dbReference type="Proteomes" id="UP001162992">
    <property type="component" value="Chromosome 17"/>
</dbReference>
<evidence type="ECO:0000313" key="2">
    <source>
        <dbReference type="Proteomes" id="UP001162992"/>
    </source>
</evidence>
<organism evidence="1 2">
    <name type="scientific">Diphasiastrum complanatum</name>
    <name type="common">Issler's clubmoss</name>
    <name type="synonym">Lycopodium complanatum</name>
    <dbReference type="NCBI Taxonomy" id="34168"/>
    <lineage>
        <taxon>Eukaryota</taxon>
        <taxon>Viridiplantae</taxon>
        <taxon>Streptophyta</taxon>
        <taxon>Embryophyta</taxon>
        <taxon>Tracheophyta</taxon>
        <taxon>Lycopodiopsida</taxon>
        <taxon>Lycopodiales</taxon>
        <taxon>Lycopodiaceae</taxon>
        <taxon>Lycopodioideae</taxon>
        <taxon>Diphasiastrum</taxon>
    </lineage>
</organism>
<evidence type="ECO:0000313" key="1">
    <source>
        <dbReference type="EMBL" id="KAJ7524485.1"/>
    </source>
</evidence>
<accession>A0ACC2B415</accession>
<dbReference type="EMBL" id="CM055108">
    <property type="protein sequence ID" value="KAJ7524485.1"/>
    <property type="molecule type" value="Genomic_DNA"/>
</dbReference>
<proteinExistence type="predicted"/>
<keyword evidence="2" id="KW-1185">Reference proteome</keyword>
<gene>
    <name evidence="1" type="ORF">O6H91_17G007400</name>
</gene>
<protein>
    <submittedName>
        <fullName evidence="1">Uncharacterized protein</fullName>
    </submittedName>
</protein>